<accession>A0ABS2GP58</accession>
<dbReference type="InterPro" id="IPR014060">
    <property type="entry name" value="PglZ"/>
</dbReference>
<dbReference type="EMBL" id="JACSNR010000012">
    <property type="protein sequence ID" value="MBM6924222.1"/>
    <property type="molecule type" value="Genomic_DNA"/>
</dbReference>
<protein>
    <submittedName>
        <fullName evidence="1">BREX-1 system phosphatase PglZ type A</fullName>
    </submittedName>
</protein>
<comment type="caution">
    <text evidence="1">The sequence shown here is derived from an EMBL/GenBank/DDBJ whole genome shotgun (WGS) entry which is preliminary data.</text>
</comment>
<dbReference type="NCBIfam" id="TIGR02687">
    <property type="entry name" value="BREX-1 system phosphatase PglZ type A"/>
    <property type="match status" value="1"/>
</dbReference>
<reference evidence="1 2" key="1">
    <citation type="journal article" date="2021" name="Sci. Rep.">
        <title>The distribution of antibiotic resistance genes in chicken gut microbiota commensals.</title>
        <authorList>
            <person name="Juricova H."/>
            <person name="Matiasovicova J."/>
            <person name="Kubasova T."/>
            <person name="Cejkova D."/>
            <person name="Rychlik I."/>
        </authorList>
    </citation>
    <scope>NUCLEOTIDE SEQUENCE [LARGE SCALE GENOMIC DNA]</scope>
    <source>
        <strain evidence="1 2">An564</strain>
    </source>
</reference>
<dbReference type="SUPFAM" id="SSF53649">
    <property type="entry name" value="Alkaline phosphatase-like"/>
    <property type="match status" value="1"/>
</dbReference>
<proteinExistence type="predicted"/>
<evidence type="ECO:0000313" key="1">
    <source>
        <dbReference type="EMBL" id="MBM6924222.1"/>
    </source>
</evidence>
<gene>
    <name evidence="1" type="primary">pglZ</name>
    <name evidence="1" type="ORF">H9X81_11045</name>
</gene>
<dbReference type="InterPro" id="IPR017850">
    <property type="entry name" value="Alkaline_phosphatase_core_sf"/>
</dbReference>
<evidence type="ECO:0000313" key="2">
    <source>
        <dbReference type="Proteomes" id="UP000724149"/>
    </source>
</evidence>
<organism evidence="1 2">
    <name type="scientific">Hydrogenoanaerobacterium saccharovorans</name>
    <dbReference type="NCBI Taxonomy" id="474960"/>
    <lineage>
        <taxon>Bacteria</taxon>
        <taxon>Bacillati</taxon>
        <taxon>Bacillota</taxon>
        <taxon>Clostridia</taxon>
        <taxon>Eubacteriales</taxon>
        <taxon>Oscillospiraceae</taxon>
        <taxon>Hydrogenoanaerobacterium</taxon>
    </lineage>
</organism>
<sequence length="865" mass="99924">MDIEKVIQDLNRRFAAPLPEYYHRRIIFWHDEDREFEDKLDEIQLDNAKLVALNGSNTFMVKKLLGSDDLTSNYLVYNPLSFDKPDDDWLIDVKLYSEEFRADLISMWMDEMGLVSNFSMRKEVKHYRKFFNAKDRRSKIAAQSKTPEKPAQLHMAVMAAICGIKDPQPNQIMRCVFRAGLDKENNPLYQDFVNYGAQDAFWAMVRQGTGYCEEEGDIGQLAIHLLLTASTRTLFSEHLAGLERFLSLPHQAYCYDFVSDWLRSEDNHQLYEIARYVEEEAHLPKRFSQLALEDLVDTECFPCINEIILTKLMTEISNQIIDSDVITKIVEKRRTCVWYEEFANFYEGILQVANMQEFFKEHSAGFHMALAREVWKNYTNDYYRMDRYYRQFQLCFQRSLETSNMLLDDLFKHVVDKVEGLYSHWFLGELGSNWSDVCADELVQYGKILEIPRQEDFYRSRIKNADSRVFVIISDAMRYEVAATLAEELERENQSQVKLENMQSIFPSITKFGMAALLPHTKLSVEVKNDVLTVLADGQSTASTNRDKVLKAANPASVALQYKNIIGMKRADRSALVKGMDVVYIYHDTIDEASHTSDTAVFTACEKAVSELKNMVRIIVNEFGGTNILITADHGFLYTYSPLNEENKVDKTSFNGMDVEYGRRYAIMQKGASPDYLMPVNFLDGETEFEGFAPRENIRIKMNGGGLNFVHGGISLQEMVVPVIDYHHLRNDSMEYKRNKHKYDTKPVTVSLLSASRKISNMIFSLNFYQKDAVGANREAATYQVYFTDSNGKQISDVQKIIADKTTDNSTERTFRCTFNLKPLKYSNTGTYYLVIADEQGLQLPQREEFQIDIAFAVDEFDFFS</sequence>
<dbReference type="Proteomes" id="UP000724149">
    <property type="component" value="Unassembled WGS sequence"/>
</dbReference>
<dbReference type="Pfam" id="PF08665">
    <property type="entry name" value="PglZ"/>
    <property type="match status" value="1"/>
</dbReference>
<name>A0ABS2GP58_9FIRM</name>
<dbReference type="RefSeq" id="WP_204722030.1">
    <property type="nucleotide sequence ID" value="NZ_JACSNR010000012.1"/>
</dbReference>
<keyword evidence="2" id="KW-1185">Reference proteome</keyword>